<keyword evidence="4" id="KW-1185">Reference proteome</keyword>
<evidence type="ECO:0000256" key="1">
    <source>
        <dbReference type="ARBA" id="ARBA00004123"/>
    </source>
</evidence>
<proteinExistence type="predicted"/>
<dbReference type="InterPro" id="IPR024097">
    <property type="entry name" value="bHLH_ZIP_TF"/>
</dbReference>
<evidence type="ECO:0008006" key="5">
    <source>
        <dbReference type="Google" id="ProtNLM"/>
    </source>
</evidence>
<reference evidence="3 4" key="1">
    <citation type="submission" date="2021-05" db="EMBL/GenBank/DDBJ databases">
        <title>Genome Assembly of Synthetic Allotetraploid Brassica napus Reveals Homoeologous Exchanges between Subgenomes.</title>
        <authorList>
            <person name="Davis J.T."/>
        </authorList>
    </citation>
    <scope>NUCLEOTIDE SEQUENCE [LARGE SCALE GENOMIC DNA]</scope>
    <source>
        <strain evidence="4">cv. Da-Ae</strain>
        <tissue evidence="3">Seedling</tissue>
    </source>
</reference>
<dbReference type="PANTHER" id="PTHR12565">
    <property type="entry name" value="STEROL REGULATORY ELEMENT-BINDING PROTEIN"/>
    <property type="match status" value="1"/>
</dbReference>
<dbReference type="PANTHER" id="PTHR12565:SF453">
    <property type="entry name" value="TRANSCRIPTION FACTOR BHLH77"/>
    <property type="match status" value="1"/>
</dbReference>
<comment type="subcellular location">
    <subcellularLocation>
        <location evidence="1">Nucleus</location>
    </subcellularLocation>
</comment>
<name>A0ABQ8CYN6_BRANA</name>
<sequence>MGFFVFFVLRSQYRVLSSNDESRPITLIASLKPTVFSFVLRLAKATIVSTLKPNSRKRMLIPTGNSKESQASLSHTVIQLPIQRLLLFYFKISLSFASDYKESFRRYCWDDAKPPEPPKYFIHVRARSGKKRKDQLEDDFTSGYGSWLQLANRKAVMLDELIEYVQSLQRQVEFLSMKLATINPRVEFNPITALSTEVIQPGESLTQSLYATACSE</sequence>
<evidence type="ECO:0000256" key="2">
    <source>
        <dbReference type="ARBA" id="ARBA00023242"/>
    </source>
</evidence>
<evidence type="ECO:0000313" key="3">
    <source>
        <dbReference type="EMBL" id="KAH0922215.1"/>
    </source>
</evidence>
<comment type="caution">
    <text evidence="3">The sequence shown here is derived from an EMBL/GenBank/DDBJ whole genome shotgun (WGS) entry which is preliminary data.</text>
</comment>
<dbReference type="EMBL" id="JAGKQM010000006">
    <property type="protein sequence ID" value="KAH0922215.1"/>
    <property type="molecule type" value="Genomic_DNA"/>
</dbReference>
<protein>
    <recommendedName>
        <fullName evidence="5">BHLH domain-containing protein</fullName>
    </recommendedName>
</protein>
<gene>
    <name evidence="3" type="ORF">HID58_022233</name>
</gene>
<organism evidence="3 4">
    <name type="scientific">Brassica napus</name>
    <name type="common">Rape</name>
    <dbReference type="NCBI Taxonomy" id="3708"/>
    <lineage>
        <taxon>Eukaryota</taxon>
        <taxon>Viridiplantae</taxon>
        <taxon>Streptophyta</taxon>
        <taxon>Embryophyta</taxon>
        <taxon>Tracheophyta</taxon>
        <taxon>Spermatophyta</taxon>
        <taxon>Magnoliopsida</taxon>
        <taxon>eudicotyledons</taxon>
        <taxon>Gunneridae</taxon>
        <taxon>Pentapetalae</taxon>
        <taxon>rosids</taxon>
        <taxon>malvids</taxon>
        <taxon>Brassicales</taxon>
        <taxon>Brassicaceae</taxon>
        <taxon>Brassiceae</taxon>
        <taxon>Brassica</taxon>
    </lineage>
</organism>
<keyword evidence="2" id="KW-0539">Nucleus</keyword>
<dbReference type="Proteomes" id="UP000824890">
    <property type="component" value="Unassembled WGS sequence"/>
</dbReference>
<accession>A0ABQ8CYN6</accession>
<evidence type="ECO:0000313" key="4">
    <source>
        <dbReference type="Proteomes" id="UP000824890"/>
    </source>
</evidence>